<dbReference type="Proteomes" id="UP001163064">
    <property type="component" value="Unassembled WGS sequence"/>
</dbReference>
<accession>A0ABT3TQR5</accession>
<protein>
    <submittedName>
        <fullName evidence="1">Uncharacterized protein</fullName>
    </submittedName>
</protein>
<dbReference type="RefSeq" id="WP_266596608.1">
    <property type="nucleotide sequence ID" value="NZ_JAPHNL010000034.1"/>
</dbReference>
<sequence>MPFLNLFTAVVLITLEQLAQWRYGPAGLVGLLLLAVGARTRSTACSSLGAVLLALVVAGPTLQ</sequence>
<keyword evidence="2" id="KW-1185">Reference proteome</keyword>
<reference evidence="1" key="1">
    <citation type="submission" date="2022-10" db="EMBL/GenBank/DDBJ databases">
        <title>Streptomyces beihaiensis sp. nov., a chitin degrading actinobacterium, isolated from shrimp pond soil.</title>
        <authorList>
            <person name="Xie J."/>
            <person name="Shen N."/>
        </authorList>
    </citation>
    <scope>NUCLEOTIDE SEQUENCE</scope>
    <source>
        <strain evidence="1">GXMU-J5</strain>
    </source>
</reference>
<evidence type="ECO:0000313" key="1">
    <source>
        <dbReference type="EMBL" id="MCX3059100.1"/>
    </source>
</evidence>
<name>A0ABT3TQR5_9ACTN</name>
<dbReference type="EMBL" id="JAPHNL010000034">
    <property type="protein sequence ID" value="MCX3059100.1"/>
    <property type="molecule type" value="Genomic_DNA"/>
</dbReference>
<evidence type="ECO:0000313" key="2">
    <source>
        <dbReference type="Proteomes" id="UP001163064"/>
    </source>
</evidence>
<proteinExistence type="predicted"/>
<comment type="caution">
    <text evidence="1">The sequence shown here is derived from an EMBL/GenBank/DDBJ whole genome shotgun (WGS) entry which is preliminary data.</text>
</comment>
<gene>
    <name evidence="1" type="ORF">OFY01_04830</name>
</gene>
<organism evidence="1 2">
    <name type="scientific">Streptomyces beihaiensis</name>
    <dbReference type="NCBI Taxonomy" id="2984495"/>
    <lineage>
        <taxon>Bacteria</taxon>
        <taxon>Bacillati</taxon>
        <taxon>Actinomycetota</taxon>
        <taxon>Actinomycetes</taxon>
        <taxon>Kitasatosporales</taxon>
        <taxon>Streptomycetaceae</taxon>
        <taxon>Streptomyces</taxon>
    </lineage>
</organism>